<sequence length="416" mass="44423">MSKLIIKGPSRLEGKVRISGAKNAALAIISASLLGEGETILENVPPIGDVVILTKILAALGANVKWLGEETLSLTVPDDIDHEATYIQVKSLRASNLLLGALLARKRIAKVSLPGGCQIGSRPMDLHIKGLNQLGCNLSIEHGYIQGSADHMHGARIYLDFPSVGATENIMIAATRAEGQTILENAAKEPEIVDMANFLNAMGAKVRGAGTDVIRIDGVKHLSGAHYSIIPDRIEAGTFMVGAAMTEGNVLVENVILTHLKPMIAKLKEVGTYIEERDNEVLVVGPKIIQAADVKTFPYPGFPTDMQSQMMALLALAQGTSMITENVFENRLQLADELKRMGAQITLEGRMAVIEGAEKLMGASVKALDLRAGAALVLAAIAGEGVSEINNLELIDRGYFHLKEKLCSLGADVQRV</sequence>
<feature type="modified residue" description="2-(S-cysteinyl)pyruvic acid O-phosphothioketal" evidence="12">
    <location>
        <position position="117"/>
    </location>
</feature>
<evidence type="ECO:0000256" key="9">
    <source>
        <dbReference type="ARBA" id="ARBA00023316"/>
    </source>
</evidence>
<comment type="catalytic activity">
    <reaction evidence="11 12">
        <text>phosphoenolpyruvate + UDP-N-acetyl-alpha-D-glucosamine = UDP-N-acetyl-3-O-(1-carboxyvinyl)-alpha-D-glucosamine + phosphate</text>
        <dbReference type="Rhea" id="RHEA:18681"/>
        <dbReference type="ChEBI" id="CHEBI:43474"/>
        <dbReference type="ChEBI" id="CHEBI:57705"/>
        <dbReference type="ChEBI" id="CHEBI:58702"/>
        <dbReference type="ChEBI" id="CHEBI:68483"/>
        <dbReference type="EC" id="2.5.1.7"/>
    </reaction>
</comment>
<proteinExistence type="inferred from homology"/>
<evidence type="ECO:0000256" key="5">
    <source>
        <dbReference type="ARBA" id="ARBA00022679"/>
    </source>
</evidence>
<evidence type="ECO:0000256" key="3">
    <source>
        <dbReference type="ARBA" id="ARBA00022490"/>
    </source>
</evidence>
<comment type="function">
    <text evidence="12">Cell wall formation. Adds enolpyruvyl to UDP-N-acetylglucosamine.</text>
</comment>
<dbReference type="EMBL" id="JANPWE010000003">
    <property type="protein sequence ID" value="MCR6545495.1"/>
    <property type="molecule type" value="Genomic_DNA"/>
</dbReference>
<dbReference type="InterPro" id="IPR013792">
    <property type="entry name" value="RNA3'P_cycl/enolpyr_Trfase_a/b"/>
</dbReference>
<evidence type="ECO:0000256" key="2">
    <source>
        <dbReference type="ARBA" id="ARBA00004752"/>
    </source>
</evidence>
<dbReference type="NCBIfam" id="NF006873">
    <property type="entry name" value="PRK09369.1"/>
    <property type="match status" value="1"/>
</dbReference>
<evidence type="ECO:0000256" key="11">
    <source>
        <dbReference type="ARBA" id="ARBA00047527"/>
    </source>
</evidence>
<reference evidence="14 15" key="1">
    <citation type="submission" date="2022-08" db="EMBL/GenBank/DDBJ databases">
        <title>Proteogenomics of the novel Dehalobacterium formicoaceticum strain EZ94 highlights a key role of methyltransferases during anaerobic dichloromethane degradation.</title>
        <authorList>
            <person name="Wasmund K."/>
        </authorList>
    </citation>
    <scope>NUCLEOTIDE SEQUENCE [LARGE SCALE GENOMIC DNA]</scope>
    <source>
        <strain evidence="14 15">EZ94</strain>
    </source>
</reference>
<dbReference type="InterPro" id="IPR036968">
    <property type="entry name" value="Enolpyruvate_Tfrase_sf"/>
</dbReference>
<keyword evidence="9 12" id="KW-0961">Cell wall biogenesis/degradation</keyword>
<evidence type="ECO:0000256" key="4">
    <source>
        <dbReference type="ARBA" id="ARBA00022618"/>
    </source>
</evidence>
<dbReference type="InterPro" id="IPR001986">
    <property type="entry name" value="Enolpyruvate_Tfrase_dom"/>
</dbReference>
<dbReference type="NCBIfam" id="TIGR01072">
    <property type="entry name" value="murA"/>
    <property type="match status" value="1"/>
</dbReference>
<evidence type="ECO:0000256" key="12">
    <source>
        <dbReference type="HAMAP-Rule" id="MF_00111"/>
    </source>
</evidence>
<evidence type="ECO:0000256" key="6">
    <source>
        <dbReference type="ARBA" id="ARBA00022960"/>
    </source>
</evidence>
<evidence type="ECO:0000256" key="1">
    <source>
        <dbReference type="ARBA" id="ARBA00004496"/>
    </source>
</evidence>
<comment type="caution">
    <text evidence="14">The sequence shown here is derived from an EMBL/GenBank/DDBJ whole genome shotgun (WGS) entry which is preliminary data.</text>
</comment>
<comment type="subcellular location">
    <subcellularLocation>
        <location evidence="1 12">Cytoplasm</location>
    </subcellularLocation>
</comment>
<dbReference type="Pfam" id="PF00275">
    <property type="entry name" value="EPSP_synthase"/>
    <property type="match status" value="1"/>
</dbReference>
<dbReference type="CDD" id="cd01555">
    <property type="entry name" value="UdpNAET"/>
    <property type="match status" value="1"/>
</dbReference>
<dbReference type="InterPro" id="IPR005750">
    <property type="entry name" value="UDP_GlcNAc_COvinyl_MurA"/>
</dbReference>
<evidence type="ECO:0000259" key="13">
    <source>
        <dbReference type="Pfam" id="PF00275"/>
    </source>
</evidence>
<comment type="pathway">
    <text evidence="2 12">Cell wall biogenesis; peptidoglycan biosynthesis.</text>
</comment>
<dbReference type="GO" id="GO:0008760">
    <property type="term" value="F:UDP-N-acetylglucosamine 1-carboxyvinyltransferase activity"/>
    <property type="evidence" value="ECO:0007669"/>
    <property type="project" value="UniProtKB-EC"/>
</dbReference>
<protein>
    <recommendedName>
        <fullName evidence="12">UDP-N-acetylglucosamine 1-carboxyvinyltransferase</fullName>
        <ecNumber evidence="12">2.5.1.7</ecNumber>
    </recommendedName>
    <alternativeName>
        <fullName evidence="12">Enoylpyruvate transferase</fullName>
    </alternativeName>
    <alternativeName>
        <fullName evidence="12">UDP-N-acetylglucosamine enolpyruvyl transferase</fullName>
        <shortName evidence="12">EPT</shortName>
    </alternativeName>
</protein>
<dbReference type="EC" id="2.5.1.7" evidence="12"/>
<dbReference type="HAMAP" id="MF_00111">
    <property type="entry name" value="MurA"/>
    <property type="match status" value="1"/>
</dbReference>
<dbReference type="InterPro" id="IPR050068">
    <property type="entry name" value="MurA_subfamily"/>
</dbReference>
<organism evidence="14 15">
    <name type="scientific">Dehalobacterium formicoaceticum</name>
    <dbReference type="NCBI Taxonomy" id="51515"/>
    <lineage>
        <taxon>Bacteria</taxon>
        <taxon>Bacillati</taxon>
        <taxon>Bacillota</taxon>
        <taxon>Clostridia</taxon>
        <taxon>Eubacteriales</taxon>
        <taxon>Peptococcaceae</taxon>
        <taxon>Dehalobacterium</taxon>
    </lineage>
</organism>
<keyword evidence="15" id="KW-1185">Reference proteome</keyword>
<keyword evidence="6 12" id="KW-0133">Cell shape</keyword>
<dbReference type="PANTHER" id="PTHR43783">
    <property type="entry name" value="UDP-N-ACETYLGLUCOSAMINE 1-CARBOXYVINYLTRANSFERASE"/>
    <property type="match status" value="1"/>
</dbReference>
<feature type="active site" description="Proton donor" evidence="12">
    <location>
        <position position="117"/>
    </location>
</feature>
<keyword evidence="7 12" id="KW-0573">Peptidoglycan synthesis</keyword>
<keyword evidence="12" id="KW-0670">Pyruvate</keyword>
<evidence type="ECO:0000313" key="15">
    <source>
        <dbReference type="Proteomes" id="UP001524944"/>
    </source>
</evidence>
<accession>A0ABT1Y3N5</accession>
<comment type="similarity">
    <text evidence="10 12">Belongs to the EPSP synthase family. MurA subfamily.</text>
</comment>
<keyword evidence="8 12" id="KW-0131">Cell cycle</keyword>
<dbReference type="Proteomes" id="UP001524944">
    <property type="component" value="Unassembled WGS sequence"/>
</dbReference>
<gene>
    <name evidence="12 14" type="primary">murA</name>
    <name evidence="14" type="ORF">NVS47_08185</name>
</gene>
<name>A0ABT1Y3N5_9FIRM</name>
<feature type="binding site" evidence="12">
    <location>
        <begin position="22"/>
        <end position="23"/>
    </location>
    <ligand>
        <name>phosphoenolpyruvate</name>
        <dbReference type="ChEBI" id="CHEBI:58702"/>
    </ligand>
</feature>
<evidence type="ECO:0000256" key="7">
    <source>
        <dbReference type="ARBA" id="ARBA00022984"/>
    </source>
</evidence>
<dbReference type="RefSeq" id="WP_089609234.1">
    <property type="nucleotide sequence ID" value="NZ_CP022121.1"/>
</dbReference>
<feature type="binding site" evidence="12">
    <location>
        <position position="93"/>
    </location>
    <ligand>
        <name>UDP-N-acetyl-alpha-D-glucosamine</name>
        <dbReference type="ChEBI" id="CHEBI:57705"/>
    </ligand>
</feature>
<dbReference type="Gene3D" id="3.65.10.10">
    <property type="entry name" value="Enolpyruvate transferase domain"/>
    <property type="match status" value="2"/>
</dbReference>
<evidence type="ECO:0000313" key="14">
    <source>
        <dbReference type="EMBL" id="MCR6545495.1"/>
    </source>
</evidence>
<comment type="caution">
    <text evidence="12">Lacks conserved residue(s) required for the propagation of feature annotation.</text>
</comment>
<keyword evidence="3 12" id="KW-0963">Cytoplasm</keyword>
<evidence type="ECO:0000256" key="10">
    <source>
        <dbReference type="ARBA" id="ARBA00038367"/>
    </source>
</evidence>
<dbReference type="PANTHER" id="PTHR43783:SF1">
    <property type="entry name" value="UDP-N-ACETYLGLUCOSAMINE 1-CARBOXYVINYLTRANSFERASE"/>
    <property type="match status" value="1"/>
</dbReference>
<evidence type="ECO:0000256" key="8">
    <source>
        <dbReference type="ARBA" id="ARBA00023306"/>
    </source>
</evidence>
<dbReference type="SUPFAM" id="SSF55205">
    <property type="entry name" value="EPT/RTPC-like"/>
    <property type="match status" value="1"/>
</dbReference>
<feature type="binding site" evidence="12">
    <location>
        <position position="305"/>
    </location>
    <ligand>
        <name>UDP-N-acetyl-alpha-D-glucosamine</name>
        <dbReference type="ChEBI" id="CHEBI:57705"/>
    </ligand>
</feature>
<feature type="domain" description="Enolpyruvate transferase" evidence="13">
    <location>
        <begin position="7"/>
        <end position="406"/>
    </location>
</feature>
<feature type="binding site" evidence="12">
    <location>
        <begin position="122"/>
        <end position="126"/>
    </location>
    <ligand>
        <name>UDP-N-acetyl-alpha-D-glucosamine</name>
        <dbReference type="ChEBI" id="CHEBI:57705"/>
    </ligand>
</feature>
<keyword evidence="4 12" id="KW-0132">Cell division</keyword>
<keyword evidence="5 12" id="KW-0808">Transferase</keyword>
<feature type="binding site" evidence="12">
    <location>
        <position position="327"/>
    </location>
    <ligand>
        <name>UDP-N-acetyl-alpha-D-glucosamine</name>
        <dbReference type="ChEBI" id="CHEBI:57705"/>
    </ligand>
</feature>